<sequence length="78" mass="8977">MRPQIAWGCCAITRRKTLTTASGLRPRMRRRLLKYLQQNGAFWAVSLPVLQGCKTRPGFFPGKDQKIICKEPCGERRQ</sequence>
<accession>E6QDL5</accession>
<reference evidence="1" key="1">
    <citation type="submission" date="2009-10" db="EMBL/GenBank/DDBJ databases">
        <title>Diversity of trophic interactions inside an arsenic-rich microbial ecosystem.</title>
        <authorList>
            <person name="Bertin P.N."/>
            <person name="Heinrich-Salmeron A."/>
            <person name="Pelletier E."/>
            <person name="Goulhen-Chollet F."/>
            <person name="Arsene-Ploetze F."/>
            <person name="Gallien S."/>
            <person name="Calteau A."/>
            <person name="Vallenet D."/>
            <person name="Casiot C."/>
            <person name="Chane-Woon-Ming B."/>
            <person name="Giloteaux L."/>
            <person name="Barakat M."/>
            <person name="Bonnefoy V."/>
            <person name="Bruneel O."/>
            <person name="Chandler M."/>
            <person name="Cleiss J."/>
            <person name="Duran R."/>
            <person name="Elbaz-Poulichet F."/>
            <person name="Fonknechten N."/>
            <person name="Lauga B."/>
            <person name="Mornico D."/>
            <person name="Ortet P."/>
            <person name="Schaeffer C."/>
            <person name="Siguier P."/>
            <person name="Alexander Thil Smith A."/>
            <person name="Van Dorsselaer A."/>
            <person name="Weissenbach J."/>
            <person name="Medigue C."/>
            <person name="Le Paslier D."/>
        </authorList>
    </citation>
    <scope>NUCLEOTIDE SEQUENCE</scope>
</reference>
<name>E6QDL5_9ZZZZ</name>
<evidence type="ECO:0000313" key="1">
    <source>
        <dbReference type="EMBL" id="CBI05291.1"/>
    </source>
</evidence>
<organism evidence="1">
    <name type="scientific">mine drainage metagenome</name>
    <dbReference type="NCBI Taxonomy" id="410659"/>
    <lineage>
        <taxon>unclassified sequences</taxon>
        <taxon>metagenomes</taxon>
        <taxon>ecological metagenomes</taxon>
    </lineage>
</organism>
<comment type="caution">
    <text evidence="1">The sequence shown here is derived from an EMBL/GenBank/DDBJ whole genome shotgun (WGS) entry which is preliminary data.</text>
</comment>
<protein>
    <submittedName>
        <fullName evidence="1">Uncharacterized protein</fullName>
    </submittedName>
</protein>
<gene>
    <name evidence="1" type="ORF">CARN5_1211</name>
</gene>
<dbReference type="EMBL" id="CABP01000106">
    <property type="protein sequence ID" value="CBI05291.1"/>
    <property type="molecule type" value="Genomic_DNA"/>
</dbReference>
<dbReference type="AlphaFoldDB" id="E6QDL5"/>
<proteinExistence type="predicted"/>